<dbReference type="SUPFAM" id="SSF53807">
    <property type="entry name" value="Helical backbone' metal receptor"/>
    <property type="match status" value="1"/>
</dbReference>
<dbReference type="SMR" id="E1R3Y3"/>
<reference evidence="5 6" key="1">
    <citation type="journal article" date="2010" name="Stand. Genomic Sci.">
        <title>Complete genome sequence of Spirochaeta smaragdinae type strain (SEBR 4228).</title>
        <authorList>
            <person name="Mavromatis K."/>
            <person name="Yasawong M."/>
            <person name="Chertkov O."/>
            <person name="Lapidus A."/>
            <person name="Lucas S."/>
            <person name="Nolan M."/>
            <person name="Del Rio T.G."/>
            <person name="Tice H."/>
            <person name="Cheng J.F."/>
            <person name="Pitluck S."/>
            <person name="Liolios K."/>
            <person name="Ivanova N."/>
            <person name="Tapia R."/>
            <person name="Han C."/>
            <person name="Bruce D."/>
            <person name="Goodwin L."/>
            <person name="Pati A."/>
            <person name="Chen A."/>
            <person name="Palaniappan K."/>
            <person name="Land M."/>
            <person name="Hauser L."/>
            <person name="Chang Y.J."/>
            <person name="Jeffries C.D."/>
            <person name="Detter J.C."/>
            <person name="Rohde M."/>
            <person name="Brambilla E."/>
            <person name="Spring S."/>
            <person name="Goker M."/>
            <person name="Sikorski J."/>
            <person name="Woyke T."/>
            <person name="Bristow J."/>
            <person name="Eisen J.A."/>
            <person name="Markowitz V."/>
            <person name="Hugenholtz P."/>
            <person name="Klenk H.P."/>
            <person name="Kyrpides N.C."/>
        </authorList>
    </citation>
    <scope>NUCLEOTIDE SEQUENCE [LARGE SCALE GENOMIC DNA]</scope>
    <source>
        <strain evidence="6">DSM 11293 / JCM 15392 / SEBR 4228</strain>
    </source>
</reference>
<dbReference type="PANTHER" id="PTHR33712:SF7">
    <property type="entry name" value="LIGHT-INDEPENDENT PROTOCHLOROPHYLLIDE REDUCTASE SUBUNIT B"/>
    <property type="match status" value="1"/>
</dbReference>
<dbReference type="InterPro" id="IPR000318">
    <property type="entry name" value="Nase_comp1_CS"/>
</dbReference>
<dbReference type="Gene3D" id="3.40.50.1980">
    <property type="entry name" value="Nitrogenase molybdenum iron protein domain"/>
    <property type="match status" value="3"/>
</dbReference>
<dbReference type="Gene3D" id="1.20.89.10">
    <property type="entry name" value="Nitrogenase Molybdenum-iron Protein, subunit B, domain 4"/>
    <property type="match status" value="1"/>
</dbReference>
<dbReference type="HOGENOM" id="CLU_025876_2_0_12"/>
<organism evidence="5 6">
    <name type="scientific">Sediminispirochaeta smaragdinae (strain DSM 11293 / JCM 15392 / SEBR 4228)</name>
    <name type="common">Spirochaeta smaragdinae</name>
    <dbReference type="NCBI Taxonomy" id="573413"/>
    <lineage>
        <taxon>Bacteria</taxon>
        <taxon>Pseudomonadati</taxon>
        <taxon>Spirochaetota</taxon>
        <taxon>Spirochaetia</taxon>
        <taxon>Spirochaetales</taxon>
        <taxon>Spirochaetaceae</taxon>
        <taxon>Sediminispirochaeta</taxon>
    </lineage>
</organism>
<evidence type="ECO:0000313" key="6">
    <source>
        <dbReference type="Proteomes" id="UP000002318"/>
    </source>
</evidence>
<dbReference type="STRING" id="573413.Spirs_3002"/>
<name>E1R3Y3_SEDSS</name>
<evidence type="ECO:0000256" key="2">
    <source>
        <dbReference type="ARBA" id="ARBA00023231"/>
    </source>
</evidence>
<keyword evidence="6" id="KW-1185">Reference proteome</keyword>
<keyword evidence="2 3" id="KW-0535">Nitrogen fixation</keyword>
<dbReference type="Proteomes" id="UP000002318">
    <property type="component" value="Chromosome"/>
</dbReference>
<sequence length="482" mass="52095">MGKSSESITKEGEAPVREAPGMVVNPCKACAPLGASIALRGIRNSMCILHGSQGCATYIRRFLIGHFREPVDIASSSFDESSAVFGGRSNLIRGVKNIIGQYKPEVIGIATTCLAETIGEDVGMYLKDFPADEGVTYIHTETAAYKGTHVDGFMKMCAAIAAQAAPPRKRAAAGAHTCGQGEVGKGSLRINLFPWMVSPEDIRHLKWVLGEMGVQATLLPDYSRSFDGGAWKEYHRLPEGGTSIDAVRRMGEAEHSIEFGLISSHKCSPAAIVKQKAGVPYTNLPLPIGLKNSDACINALIDVSRENGHEPRFSPMLKDQRERLLDAYADAHKYFAGLRAAVYGEGDFVAGICSLLCELGIEPVICLSGEKLNSHAEAMISRICTDFAFDEPLIRFDADFSGLEAILDEVHADLMIGGSKGYKVSRRLGIPLVRAGFPIQDRLGGQRLLHIGYAGALRMTDQIANTMIAKRQDESPVGYMSM</sequence>
<comment type="similarity">
    <text evidence="1 3">Belongs to the NifD/NifK/NifE/NifN family.</text>
</comment>
<dbReference type="InterPro" id="IPR000510">
    <property type="entry name" value="Nase/OxRdtase_comp1"/>
</dbReference>
<dbReference type="EMBL" id="CP002116">
    <property type="protein sequence ID" value="ADK82104.1"/>
    <property type="molecule type" value="Genomic_DNA"/>
</dbReference>
<dbReference type="EC" id="1.18.6.1" evidence="5"/>
<feature type="domain" description="Nitrogenase/oxidoreductase component 1" evidence="4">
    <location>
        <begin position="30"/>
        <end position="467"/>
    </location>
</feature>
<evidence type="ECO:0000259" key="4">
    <source>
        <dbReference type="Pfam" id="PF00148"/>
    </source>
</evidence>
<gene>
    <name evidence="5" type="ordered locus">Spirs_3002</name>
</gene>
<accession>E1R3Y3</accession>
<evidence type="ECO:0000313" key="5">
    <source>
        <dbReference type="EMBL" id="ADK82104.1"/>
    </source>
</evidence>
<dbReference type="KEGG" id="ssm:Spirs_3002"/>
<dbReference type="GO" id="GO:0016163">
    <property type="term" value="F:nitrogenase activity"/>
    <property type="evidence" value="ECO:0007669"/>
    <property type="project" value="UniProtKB-EC"/>
</dbReference>
<dbReference type="OrthoDB" id="9800746at2"/>
<evidence type="ECO:0000256" key="1">
    <source>
        <dbReference type="ARBA" id="ARBA00011002"/>
    </source>
</evidence>
<evidence type="ECO:0000256" key="3">
    <source>
        <dbReference type="RuleBase" id="RU004021"/>
    </source>
</evidence>
<dbReference type="eggNOG" id="COG2710">
    <property type="taxonomic scope" value="Bacteria"/>
</dbReference>
<dbReference type="PANTHER" id="PTHR33712">
    <property type="entry name" value="LIGHT-INDEPENDENT PROTOCHLOROPHYLLIDE REDUCTASE SUBUNIT B"/>
    <property type="match status" value="1"/>
</dbReference>
<dbReference type="AlphaFoldDB" id="E1R3Y3"/>
<dbReference type="Pfam" id="PF00148">
    <property type="entry name" value="Oxidored_nitro"/>
    <property type="match status" value="1"/>
</dbReference>
<dbReference type="RefSeq" id="WP_013255563.1">
    <property type="nucleotide sequence ID" value="NC_014364.1"/>
</dbReference>
<proteinExistence type="inferred from homology"/>
<keyword evidence="5" id="KW-0560">Oxidoreductase</keyword>
<protein>
    <submittedName>
        <fullName evidence="5">Nitrogenase</fullName>
        <ecNumber evidence="5">1.18.6.1</ecNumber>
    </submittedName>
</protein>
<dbReference type="InterPro" id="IPR050152">
    <property type="entry name" value="ChlB/BchB/BchZ"/>
</dbReference>
<dbReference type="PROSITE" id="PS00699">
    <property type="entry name" value="NITROGENASE_1_1"/>
    <property type="match status" value="1"/>
</dbReference>